<keyword evidence="2" id="KW-0479">Metal-binding</keyword>
<dbReference type="PANTHER" id="PTHR12629">
    <property type="entry name" value="DIPHOSPHOINOSITOL POLYPHOSPHATE PHOSPHOHYDROLASE"/>
    <property type="match status" value="1"/>
</dbReference>
<dbReference type="InterPro" id="IPR000086">
    <property type="entry name" value="NUDIX_hydrolase_dom"/>
</dbReference>
<evidence type="ECO:0000256" key="1">
    <source>
        <dbReference type="ARBA" id="ARBA00001946"/>
    </source>
</evidence>
<name>A0ABV1SGS8_9RHOB</name>
<protein>
    <submittedName>
        <fullName evidence="6">NUDIX hydrolase</fullName>
    </submittedName>
</protein>
<feature type="domain" description="Nudix hydrolase" evidence="5">
    <location>
        <begin position="18"/>
        <end position="149"/>
    </location>
</feature>
<gene>
    <name evidence="6" type="ORF">VSX56_08020</name>
</gene>
<organism evidence="6 7">
    <name type="scientific">Thioclava kandeliae</name>
    <dbReference type="NCBI Taxonomy" id="3070818"/>
    <lineage>
        <taxon>Bacteria</taxon>
        <taxon>Pseudomonadati</taxon>
        <taxon>Pseudomonadota</taxon>
        <taxon>Alphaproteobacteria</taxon>
        <taxon>Rhodobacterales</taxon>
        <taxon>Paracoccaceae</taxon>
        <taxon>Thioclava</taxon>
    </lineage>
</organism>
<evidence type="ECO:0000259" key="5">
    <source>
        <dbReference type="PROSITE" id="PS51462"/>
    </source>
</evidence>
<accession>A0ABV1SGS8</accession>
<keyword evidence="3 6" id="KW-0378">Hydrolase</keyword>
<sequence>MKLDRKLNLLERTALGKSAQEAALCLRMKAGRLQVLMITSRDSGRWILPKGWLMKDCAAGETALCEAWEEAGVVGRLCEDGPVGHYTYQKLFEDGITRRCNVDLHVVRVIRLEAKFPEKGQRRRKWMDISKAATSVMERDLARLLRELPDQLPDRLPQL</sequence>
<dbReference type="EMBL" id="JAYWLC010000005">
    <property type="protein sequence ID" value="MER5171721.1"/>
    <property type="molecule type" value="Genomic_DNA"/>
</dbReference>
<evidence type="ECO:0000313" key="7">
    <source>
        <dbReference type="Proteomes" id="UP001438953"/>
    </source>
</evidence>
<keyword evidence="7" id="KW-1185">Reference proteome</keyword>
<dbReference type="Pfam" id="PF00293">
    <property type="entry name" value="NUDIX"/>
    <property type="match status" value="1"/>
</dbReference>
<keyword evidence="4" id="KW-0460">Magnesium</keyword>
<dbReference type="GO" id="GO:0016787">
    <property type="term" value="F:hydrolase activity"/>
    <property type="evidence" value="ECO:0007669"/>
    <property type="project" value="UniProtKB-KW"/>
</dbReference>
<evidence type="ECO:0000256" key="3">
    <source>
        <dbReference type="ARBA" id="ARBA00022801"/>
    </source>
</evidence>
<dbReference type="InterPro" id="IPR047198">
    <property type="entry name" value="DDP-like_NUDIX"/>
</dbReference>
<dbReference type="SUPFAM" id="SSF55811">
    <property type="entry name" value="Nudix"/>
    <property type="match status" value="1"/>
</dbReference>
<dbReference type="RefSeq" id="WP_350936248.1">
    <property type="nucleotide sequence ID" value="NZ_JAYWLC010000005.1"/>
</dbReference>
<dbReference type="PROSITE" id="PS51462">
    <property type="entry name" value="NUDIX"/>
    <property type="match status" value="1"/>
</dbReference>
<dbReference type="InterPro" id="IPR015797">
    <property type="entry name" value="NUDIX_hydrolase-like_dom_sf"/>
</dbReference>
<evidence type="ECO:0000256" key="4">
    <source>
        <dbReference type="ARBA" id="ARBA00022842"/>
    </source>
</evidence>
<proteinExistence type="predicted"/>
<comment type="cofactor">
    <cofactor evidence="1">
        <name>Mg(2+)</name>
        <dbReference type="ChEBI" id="CHEBI:18420"/>
    </cofactor>
</comment>
<evidence type="ECO:0000256" key="2">
    <source>
        <dbReference type="ARBA" id="ARBA00022723"/>
    </source>
</evidence>
<dbReference type="CDD" id="cd04666">
    <property type="entry name" value="NUDIX_DIPP2_like_Nudt4"/>
    <property type="match status" value="1"/>
</dbReference>
<dbReference type="Proteomes" id="UP001438953">
    <property type="component" value="Unassembled WGS sequence"/>
</dbReference>
<evidence type="ECO:0000313" key="6">
    <source>
        <dbReference type="EMBL" id="MER5171721.1"/>
    </source>
</evidence>
<dbReference type="PANTHER" id="PTHR12629:SF0">
    <property type="entry name" value="DIPHOSPHOINOSITOL-POLYPHOSPHATE DIPHOSPHATASE"/>
    <property type="match status" value="1"/>
</dbReference>
<reference evidence="6 7" key="1">
    <citation type="submission" date="2024-06" db="EMBL/GenBank/DDBJ databases">
        <title>Thioclava kandeliae sp. nov. from a rhizosphere soil sample of Kandelia candel in a mangrove.</title>
        <authorList>
            <person name="Mu T."/>
        </authorList>
    </citation>
    <scope>NUCLEOTIDE SEQUENCE [LARGE SCALE GENOMIC DNA]</scope>
    <source>
        <strain evidence="6 7">CPCC 100088</strain>
    </source>
</reference>
<comment type="caution">
    <text evidence="6">The sequence shown here is derived from an EMBL/GenBank/DDBJ whole genome shotgun (WGS) entry which is preliminary data.</text>
</comment>
<dbReference type="Gene3D" id="3.90.79.10">
    <property type="entry name" value="Nucleoside Triphosphate Pyrophosphohydrolase"/>
    <property type="match status" value="1"/>
</dbReference>